<keyword evidence="1" id="KW-0472">Membrane</keyword>
<evidence type="ECO:0000313" key="3">
    <source>
        <dbReference type="Proteomes" id="UP000198318"/>
    </source>
</evidence>
<evidence type="ECO:0000256" key="1">
    <source>
        <dbReference type="SAM" id="Phobius"/>
    </source>
</evidence>
<keyword evidence="1" id="KW-0812">Transmembrane</keyword>
<keyword evidence="3" id="KW-1185">Reference proteome</keyword>
<accession>A0A239L958</accession>
<reference evidence="2 3" key="1">
    <citation type="submission" date="2017-06" db="EMBL/GenBank/DDBJ databases">
        <authorList>
            <person name="Kim H.J."/>
            <person name="Triplett B.A."/>
        </authorList>
    </citation>
    <scope>NUCLEOTIDE SEQUENCE [LARGE SCALE GENOMIC DNA]</scope>
    <source>
        <strain evidence="2 3">DSM 44715</strain>
    </source>
</reference>
<dbReference type="AlphaFoldDB" id="A0A239L958"/>
<dbReference type="EMBL" id="FZOR01000021">
    <property type="protein sequence ID" value="SNT26820.1"/>
    <property type="molecule type" value="Genomic_DNA"/>
</dbReference>
<evidence type="ECO:0000313" key="2">
    <source>
        <dbReference type="EMBL" id="SNT26820.1"/>
    </source>
</evidence>
<dbReference type="Proteomes" id="UP000198318">
    <property type="component" value="Unassembled WGS sequence"/>
</dbReference>
<protein>
    <recommendedName>
        <fullName evidence="4">SdpI/YhfL protein family protein</fullName>
    </recommendedName>
</protein>
<name>A0A239L958_9ACTN</name>
<proteinExistence type="predicted"/>
<sequence length="111" mass="11727">MPVIIGTVAYALLGLACVAAGVRTRNAVGSYSVSRGVKVPYAELPHRERMRTGNALLVLGALLLLCTPFTVLPEAAVAVLFLAALCSFVAYAVIQMGLRRAAQEIARQRAS</sequence>
<feature type="transmembrane region" description="Helical" evidence="1">
    <location>
        <begin position="78"/>
        <end position="98"/>
    </location>
</feature>
<keyword evidence="1" id="KW-1133">Transmembrane helix</keyword>
<feature type="transmembrane region" description="Helical" evidence="1">
    <location>
        <begin position="55"/>
        <end position="72"/>
    </location>
</feature>
<evidence type="ECO:0008006" key="4">
    <source>
        <dbReference type="Google" id="ProtNLM"/>
    </source>
</evidence>
<gene>
    <name evidence="2" type="ORF">SAMN05443665_102192</name>
</gene>
<organism evidence="2 3">
    <name type="scientific">Actinomadura meyerae</name>
    <dbReference type="NCBI Taxonomy" id="240840"/>
    <lineage>
        <taxon>Bacteria</taxon>
        <taxon>Bacillati</taxon>
        <taxon>Actinomycetota</taxon>
        <taxon>Actinomycetes</taxon>
        <taxon>Streptosporangiales</taxon>
        <taxon>Thermomonosporaceae</taxon>
        <taxon>Actinomadura</taxon>
    </lineage>
</organism>